<name>L1MN90_9CORY</name>
<dbReference type="GO" id="GO:0003989">
    <property type="term" value="F:acetyl-CoA carboxylase activity"/>
    <property type="evidence" value="ECO:0007669"/>
    <property type="project" value="InterPro"/>
</dbReference>
<evidence type="ECO:0000259" key="22">
    <source>
        <dbReference type="PROSITE" id="PS50989"/>
    </source>
</evidence>
<keyword evidence="18" id="KW-0275">Fatty acid biosynthesis</keyword>
<dbReference type="PRINTS" id="PR01070">
    <property type="entry name" value="ACCCTRFRASEB"/>
</dbReference>
<dbReference type="PROSITE" id="PS50980">
    <property type="entry name" value="COA_CT_NTER"/>
    <property type="match status" value="1"/>
</dbReference>
<dbReference type="Proteomes" id="UP000010445">
    <property type="component" value="Unassembled WGS sequence"/>
</dbReference>
<evidence type="ECO:0000259" key="21">
    <source>
        <dbReference type="PROSITE" id="PS50980"/>
    </source>
</evidence>
<keyword evidence="15" id="KW-0276">Fatty acid metabolism</keyword>
<dbReference type="GO" id="GO:0006633">
    <property type="term" value="P:fatty acid biosynthetic process"/>
    <property type="evidence" value="ECO:0007669"/>
    <property type="project" value="UniProtKB-KW"/>
</dbReference>
<evidence type="ECO:0000256" key="20">
    <source>
        <dbReference type="ARBA" id="ARBA00049152"/>
    </source>
</evidence>
<organism evidence="23 24">
    <name type="scientific">Corynebacterium durum F0235</name>
    <dbReference type="NCBI Taxonomy" id="1035195"/>
    <lineage>
        <taxon>Bacteria</taxon>
        <taxon>Bacillati</taxon>
        <taxon>Actinomycetota</taxon>
        <taxon>Actinomycetes</taxon>
        <taxon>Mycobacteriales</taxon>
        <taxon>Corynebacteriaceae</taxon>
        <taxon>Corynebacterium</taxon>
    </lineage>
</organism>
<keyword evidence="14" id="KW-0862">Zinc</keyword>
<dbReference type="GO" id="GO:0005524">
    <property type="term" value="F:ATP binding"/>
    <property type="evidence" value="ECO:0007669"/>
    <property type="project" value="UniProtKB-KW"/>
</dbReference>
<dbReference type="GO" id="GO:0008270">
    <property type="term" value="F:zinc ion binding"/>
    <property type="evidence" value="ECO:0007669"/>
    <property type="project" value="UniProtKB-KW"/>
</dbReference>
<dbReference type="PROSITE" id="PS50989">
    <property type="entry name" value="COA_CT_CTER"/>
    <property type="match status" value="1"/>
</dbReference>
<comment type="subcellular location">
    <subcellularLocation>
        <location evidence="2">Cytoplasm</location>
    </subcellularLocation>
</comment>
<feature type="domain" description="CoA carboxyltransferase N-terminal" evidence="21">
    <location>
        <begin position="1"/>
        <end position="126"/>
    </location>
</feature>
<comment type="similarity">
    <text evidence="5">In the C-terminal section; belongs to the AccA family.</text>
</comment>
<keyword evidence="16" id="KW-0067">ATP-binding</keyword>
<evidence type="ECO:0000256" key="3">
    <source>
        <dbReference type="ARBA" id="ARBA00004956"/>
    </source>
</evidence>
<sequence length="392" mass="42361">MQEGSPAFAMMVSITTAVYRHKDKNLPFLVYLRNPTTGGVLASWGSAGHFTFAEPGALLGFLGPRVVELTTGTPIPEGVQIGENLARHGVIDGVISPSQLRTAVLKIVSVLFPAEKEEQDVDTRVLDTEVSVEHSAWESITITRNPERPGLRHLVEALSPNTVALSGTGDGRTSRAVTVMLARIGSRPVVLIGQDRHKQPPLGRHPLGPSALRMARRGIQLAHELQLPLISIIDTPGAELSQHAEENAMAGSIARTLGELVDVDVPTVSIILGQGCGGGALAMLPSDRVLAAENAWLSPLPPEGASAIIYRNTSHAPRMMEEQRVSARALVSAGIVDDIIPEKGDAAAEPEKFVRRTMFYIEHTIKELETSPQRVGREQRFQHYESLAKRLI</sequence>
<evidence type="ECO:0000313" key="24">
    <source>
        <dbReference type="Proteomes" id="UP000010445"/>
    </source>
</evidence>
<evidence type="ECO:0000256" key="17">
    <source>
        <dbReference type="ARBA" id="ARBA00023098"/>
    </source>
</evidence>
<feature type="domain" description="CoA carboxyltransferase C-terminal" evidence="22">
    <location>
        <begin position="125"/>
        <end position="367"/>
    </location>
</feature>
<dbReference type="GO" id="GO:0016743">
    <property type="term" value="F:carboxyl- or carbamoyltransferase activity"/>
    <property type="evidence" value="ECO:0007669"/>
    <property type="project" value="InterPro"/>
</dbReference>
<keyword evidence="10" id="KW-0963">Cytoplasm</keyword>
<keyword evidence="17" id="KW-0443">Lipid metabolism</keyword>
<gene>
    <name evidence="23" type="ORF">HMPREF9997_00005</name>
</gene>
<dbReference type="HOGENOM" id="CLU_015486_2_1_11"/>
<dbReference type="InterPro" id="IPR011762">
    <property type="entry name" value="COA_CT_N"/>
</dbReference>
<evidence type="ECO:0000256" key="4">
    <source>
        <dbReference type="ARBA" id="ARBA00006102"/>
    </source>
</evidence>
<comment type="function">
    <text evidence="19">Component of the acetyl coenzyme A carboxylase (ACC) complex. Biotin carboxylase (BC) catalyzes the carboxylation of biotin on its carrier protein (BCCP) and then the CO(2) group is transferred by the transcarboxylase to acetyl-CoA to form malonyl-CoA.</text>
</comment>
<evidence type="ECO:0000256" key="19">
    <source>
        <dbReference type="ARBA" id="ARBA00025280"/>
    </source>
</evidence>
<dbReference type="PANTHER" id="PTHR42853:SF3">
    <property type="entry name" value="ACETYL-COENZYME A CARBOXYLASE CARBOXYL TRANSFERASE SUBUNIT ALPHA, CHLOROPLASTIC"/>
    <property type="match status" value="1"/>
</dbReference>
<dbReference type="AlphaFoldDB" id="L1MN90"/>
<comment type="similarity">
    <text evidence="4">Belongs to the AccD/PCCB family.</text>
</comment>
<evidence type="ECO:0000256" key="11">
    <source>
        <dbReference type="ARBA" id="ARBA00022516"/>
    </source>
</evidence>
<dbReference type="eggNOG" id="COG0777">
    <property type="taxonomic scope" value="Bacteria"/>
</dbReference>
<dbReference type="Gene3D" id="3.90.226.10">
    <property type="entry name" value="2-enoyl-CoA Hydratase, Chain A, domain 1"/>
    <property type="match status" value="2"/>
</dbReference>
<comment type="cofactor">
    <cofactor evidence="1">
        <name>Zn(2+)</name>
        <dbReference type="ChEBI" id="CHEBI:29105"/>
    </cofactor>
</comment>
<dbReference type="EMBL" id="AMEM01000001">
    <property type="protein sequence ID" value="EKX92712.1"/>
    <property type="molecule type" value="Genomic_DNA"/>
</dbReference>
<dbReference type="SUPFAM" id="SSF52096">
    <property type="entry name" value="ClpP/crotonase"/>
    <property type="match status" value="2"/>
</dbReference>
<dbReference type="PANTHER" id="PTHR42853">
    <property type="entry name" value="ACETYL-COENZYME A CARBOXYLASE CARBOXYL TRANSFERASE SUBUNIT ALPHA"/>
    <property type="match status" value="1"/>
</dbReference>
<dbReference type="GO" id="GO:2001295">
    <property type="term" value="P:malonyl-CoA biosynthetic process"/>
    <property type="evidence" value="ECO:0007669"/>
    <property type="project" value="UniProtKB-UniPathway"/>
</dbReference>
<dbReference type="EC" id="2.1.3.15" evidence="8"/>
<evidence type="ECO:0000256" key="16">
    <source>
        <dbReference type="ARBA" id="ARBA00022840"/>
    </source>
</evidence>
<evidence type="ECO:0000256" key="18">
    <source>
        <dbReference type="ARBA" id="ARBA00023160"/>
    </source>
</evidence>
<evidence type="ECO:0000313" key="23">
    <source>
        <dbReference type="EMBL" id="EKX92712.1"/>
    </source>
</evidence>
<evidence type="ECO:0000256" key="6">
    <source>
        <dbReference type="ARBA" id="ARBA00010284"/>
    </source>
</evidence>
<comment type="caution">
    <text evidence="23">The sequence shown here is derived from an EMBL/GenBank/DDBJ whole genome shotgun (WGS) entry which is preliminary data.</text>
</comment>
<dbReference type="GO" id="GO:0009317">
    <property type="term" value="C:acetyl-CoA carboxylase complex"/>
    <property type="evidence" value="ECO:0007669"/>
    <property type="project" value="InterPro"/>
</dbReference>
<dbReference type="PATRIC" id="fig|1035195.3.peg.5"/>
<comment type="similarity">
    <text evidence="6">In the N-terminal section; belongs to the AccD/PCCB family.</text>
</comment>
<dbReference type="Pfam" id="PF03255">
    <property type="entry name" value="ACCA"/>
    <property type="match status" value="1"/>
</dbReference>
<dbReference type="InterPro" id="IPR001095">
    <property type="entry name" value="Acetyl_CoA_COase_a_su"/>
</dbReference>
<evidence type="ECO:0000256" key="12">
    <source>
        <dbReference type="ARBA" id="ARBA00022679"/>
    </source>
</evidence>
<comment type="pathway">
    <text evidence="3">Lipid metabolism; malonyl-CoA biosynthesis; malonyl-CoA from acetyl-CoA: step 1/1.</text>
</comment>
<reference evidence="23 24" key="1">
    <citation type="submission" date="2012-05" db="EMBL/GenBank/DDBJ databases">
        <authorList>
            <person name="Weinstock G."/>
            <person name="Sodergren E."/>
            <person name="Lobos E.A."/>
            <person name="Fulton L."/>
            <person name="Fulton R."/>
            <person name="Courtney L."/>
            <person name="Fronick C."/>
            <person name="O'Laughlin M."/>
            <person name="Godfrey J."/>
            <person name="Wilson R.M."/>
            <person name="Miner T."/>
            <person name="Farmer C."/>
            <person name="Delehaunty K."/>
            <person name="Cordes M."/>
            <person name="Minx P."/>
            <person name="Tomlinson C."/>
            <person name="Chen J."/>
            <person name="Wollam A."/>
            <person name="Pepin K.H."/>
            <person name="Bhonagiri V."/>
            <person name="Zhang X."/>
            <person name="Suruliraj S."/>
            <person name="Warren W."/>
            <person name="Mitreva M."/>
            <person name="Mardis E.R."/>
            <person name="Wilson R.K."/>
        </authorList>
    </citation>
    <scope>NUCLEOTIDE SEQUENCE [LARGE SCALE GENOMIC DNA]</scope>
    <source>
        <strain evidence="23 24">F0235</strain>
    </source>
</reference>
<evidence type="ECO:0000256" key="7">
    <source>
        <dbReference type="ARBA" id="ARBA00011664"/>
    </source>
</evidence>
<keyword evidence="14" id="KW-0479">Metal-binding</keyword>
<evidence type="ECO:0000256" key="8">
    <source>
        <dbReference type="ARBA" id="ARBA00011883"/>
    </source>
</evidence>
<keyword evidence="24" id="KW-1185">Reference proteome</keyword>
<evidence type="ECO:0000256" key="10">
    <source>
        <dbReference type="ARBA" id="ARBA00022490"/>
    </source>
</evidence>
<evidence type="ECO:0000256" key="14">
    <source>
        <dbReference type="ARBA" id="ARBA00022771"/>
    </source>
</evidence>
<dbReference type="eggNOG" id="COG0825">
    <property type="taxonomic scope" value="Bacteria"/>
</dbReference>
<evidence type="ECO:0000256" key="5">
    <source>
        <dbReference type="ARBA" id="ARBA00006276"/>
    </source>
</evidence>
<dbReference type="InterPro" id="IPR000438">
    <property type="entry name" value="Acetyl_CoA_COase_Trfase_b_su"/>
</dbReference>
<keyword evidence="13" id="KW-0547">Nucleotide-binding</keyword>
<comment type="subunit">
    <text evidence="7">Acetyl-CoA carboxylase is a heterotetramer composed of biotin carboxyl carrier protein (AccB), biotin carboxylase (AccC) and two subunits of ACCase subunit beta/alpha.</text>
</comment>
<keyword evidence="14" id="KW-0863">Zinc-finger</keyword>
<dbReference type="UniPathway" id="UPA00655">
    <property type="reaction ID" value="UER00711"/>
</dbReference>
<evidence type="ECO:0000256" key="2">
    <source>
        <dbReference type="ARBA" id="ARBA00004496"/>
    </source>
</evidence>
<evidence type="ECO:0000256" key="15">
    <source>
        <dbReference type="ARBA" id="ARBA00022832"/>
    </source>
</evidence>
<dbReference type="InterPro" id="IPR011763">
    <property type="entry name" value="COA_CT_C"/>
</dbReference>
<evidence type="ECO:0000256" key="9">
    <source>
        <dbReference type="ARBA" id="ARBA00018312"/>
    </source>
</evidence>
<protein>
    <recommendedName>
        <fullName evidence="9">Acetyl-coenzyme A carboxylase carboxyl transferase subunits beta/alpha</fullName>
        <ecNumber evidence="8">2.1.3.15</ecNumber>
    </recommendedName>
</protein>
<proteinExistence type="inferred from homology"/>
<accession>L1MN90</accession>
<keyword evidence="12 23" id="KW-0808">Transferase</keyword>
<evidence type="ECO:0000256" key="13">
    <source>
        <dbReference type="ARBA" id="ARBA00022741"/>
    </source>
</evidence>
<comment type="catalytic activity">
    <reaction evidence="20">
        <text>N(6)-carboxybiotinyl-L-lysyl-[protein] + acetyl-CoA = N(6)-biotinyl-L-lysyl-[protein] + malonyl-CoA</text>
        <dbReference type="Rhea" id="RHEA:54728"/>
        <dbReference type="Rhea" id="RHEA-COMP:10505"/>
        <dbReference type="Rhea" id="RHEA-COMP:10506"/>
        <dbReference type="ChEBI" id="CHEBI:57288"/>
        <dbReference type="ChEBI" id="CHEBI:57384"/>
        <dbReference type="ChEBI" id="CHEBI:83144"/>
        <dbReference type="ChEBI" id="CHEBI:83145"/>
        <dbReference type="EC" id="2.1.3.15"/>
    </reaction>
</comment>
<dbReference type="STRING" id="1035195.HMPREF9997_00005"/>
<dbReference type="InterPro" id="IPR029045">
    <property type="entry name" value="ClpP/crotonase-like_dom_sf"/>
</dbReference>
<evidence type="ECO:0000256" key="1">
    <source>
        <dbReference type="ARBA" id="ARBA00001947"/>
    </source>
</evidence>
<keyword evidence="11" id="KW-0444">Lipid biosynthesis</keyword>